<accession>A0A6J5LAP9</accession>
<gene>
    <name evidence="2" type="ORF">UFOVP122_1</name>
</gene>
<evidence type="ECO:0000256" key="1">
    <source>
        <dbReference type="SAM" id="MobiDB-lite"/>
    </source>
</evidence>
<protein>
    <submittedName>
        <fullName evidence="2">Uncharacterized protein</fullName>
    </submittedName>
</protein>
<reference evidence="2" key="1">
    <citation type="submission" date="2020-04" db="EMBL/GenBank/DDBJ databases">
        <authorList>
            <person name="Chiriac C."/>
            <person name="Salcher M."/>
            <person name="Ghai R."/>
            <person name="Kavagutti S V."/>
        </authorList>
    </citation>
    <scope>NUCLEOTIDE SEQUENCE</scope>
</reference>
<proteinExistence type="predicted"/>
<evidence type="ECO:0000313" key="2">
    <source>
        <dbReference type="EMBL" id="CAB4130512.1"/>
    </source>
</evidence>
<feature type="non-terminal residue" evidence="2">
    <location>
        <position position="21"/>
    </location>
</feature>
<name>A0A6J5LAP9_9CAUD</name>
<feature type="compositionally biased region" description="Basic residues" evidence="1">
    <location>
        <begin position="12"/>
        <end position="21"/>
    </location>
</feature>
<feature type="region of interest" description="Disordered" evidence="1">
    <location>
        <begin position="1"/>
        <end position="21"/>
    </location>
</feature>
<dbReference type="EMBL" id="LR796248">
    <property type="protein sequence ID" value="CAB4130512.1"/>
    <property type="molecule type" value="Genomic_DNA"/>
</dbReference>
<organism evidence="2">
    <name type="scientific">uncultured Caudovirales phage</name>
    <dbReference type="NCBI Taxonomy" id="2100421"/>
    <lineage>
        <taxon>Viruses</taxon>
        <taxon>Duplodnaviria</taxon>
        <taxon>Heunggongvirae</taxon>
        <taxon>Uroviricota</taxon>
        <taxon>Caudoviricetes</taxon>
        <taxon>Peduoviridae</taxon>
        <taxon>Maltschvirus</taxon>
        <taxon>Maltschvirus maltsch</taxon>
    </lineage>
</organism>
<sequence length="21" mass="2534">MSMQITHPQNVFKKREKVNMS</sequence>